<dbReference type="RefSeq" id="XP_065959171.1">
    <property type="nucleotide sequence ID" value="XM_066104607.1"/>
</dbReference>
<gene>
    <name evidence="1" type="ORF">PtrM4_045840</name>
</gene>
<sequence>MGSDDRYDKEPKIPKLTKENHEKWFRNNKLKLKGKGIFYTIEVTKHAYAWIARHGAGTSTSTIVFVLTILDIAVPLSLGLSIPGPETLARFYNICLQPTTAIDDSKLRATKKTFAFIRHRRDRKHV</sequence>
<dbReference type="AlphaFoldDB" id="A0A834VIH8"/>
<organism evidence="1 2">
    <name type="scientific">Pyrenophora tritici-repentis</name>
    <dbReference type="NCBI Taxonomy" id="45151"/>
    <lineage>
        <taxon>Eukaryota</taxon>
        <taxon>Fungi</taxon>
        <taxon>Dikarya</taxon>
        <taxon>Ascomycota</taxon>
        <taxon>Pezizomycotina</taxon>
        <taxon>Dothideomycetes</taxon>
        <taxon>Pleosporomycetidae</taxon>
        <taxon>Pleosporales</taxon>
        <taxon>Pleosporineae</taxon>
        <taxon>Pleosporaceae</taxon>
        <taxon>Pyrenophora</taxon>
    </lineage>
</organism>
<dbReference type="GeneID" id="90954818"/>
<accession>A0A834VIH8</accession>
<name>A0A834VIH8_9PLEO</name>
<dbReference type="EMBL" id="NQIK02000010">
    <property type="protein sequence ID" value="KAF7565150.1"/>
    <property type="molecule type" value="Genomic_DNA"/>
</dbReference>
<comment type="caution">
    <text evidence="1">The sequence shown here is derived from an EMBL/GenBank/DDBJ whole genome shotgun (WGS) entry which is preliminary data.</text>
</comment>
<proteinExistence type="predicted"/>
<evidence type="ECO:0000313" key="2">
    <source>
        <dbReference type="Proteomes" id="UP000245464"/>
    </source>
</evidence>
<reference evidence="1" key="1">
    <citation type="journal article" date="2018" name="BMC Genomics">
        <title>Comparative genomics of the wheat fungal pathogen Pyrenophora tritici-repentis reveals chromosomal variations and genome plasticity.</title>
        <authorList>
            <person name="Moolhuijzen P."/>
            <person name="See P.T."/>
            <person name="Hane J.K."/>
            <person name="Shi G."/>
            <person name="Liu Z."/>
            <person name="Oliver R.P."/>
            <person name="Moffat C.S."/>
        </authorList>
    </citation>
    <scope>NUCLEOTIDE SEQUENCE [LARGE SCALE GENOMIC DNA]</scope>
    <source>
        <strain evidence="1">M4</strain>
    </source>
</reference>
<evidence type="ECO:0000313" key="1">
    <source>
        <dbReference type="EMBL" id="KAF7565150.1"/>
    </source>
</evidence>
<dbReference type="Proteomes" id="UP000245464">
    <property type="component" value="Chromosome 10"/>
</dbReference>
<dbReference type="KEGG" id="ptrr:90954818"/>
<protein>
    <submittedName>
        <fullName evidence="1">Uncharacterized protein</fullName>
    </submittedName>
</protein>